<keyword evidence="1" id="KW-0732">Signal</keyword>
<keyword evidence="3" id="KW-1185">Reference proteome</keyword>
<protein>
    <submittedName>
        <fullName evidence="2">Uncharacterized protein</fullName>
    </submittedName>
</protein>
<sequence length="347" mass="38353">MSTGPYMTRFELSAMHVACFVALILGVPVESARPALQQQMSTGGTLEYDDVCCCKRHKDVGKTLRKPGHTEDMQRVDCQKLKQMRPDRPFWWHFGSGDSEKRCCWTSSHNCMPTIGFLSLNEDGGRRIDDKDRESLCQTGTTPEGDVEPIDKTFAFNEIMGSLYSDIGDMVVSKLCGMVSGGLAAHGPGHVAQCAQAHRQAGSLQDAGRAAMGEAFEGAIGRHFASTRHPIMPPTEWFRYGGDRPLEVAKSVQVFNGNKFPNMRYWFHPELQENGHVVVVFQDPNTYVPPDKRTRAPTSTSGEGFCGQDALNFEKVCVQTTESGELESLTVNLDLNKELDVTAEVPL</sequence>
<dbReference type="OrthoDB" id="406062at2759"/>
<reference evidence="2" key="1">
    <citation type="submission" date="2021-02" db="EMBL/GenBank/DDBJ databases">
        <authorList>
            <person name="Dougan E. K."/>
            <person name="Rhodes N."/>
            <person name="Thang M."/>
            <person name="Chan C."/>
        </authorList>
    </citation>
    <scope>NUCLEOTIDE SEQUENCE</scope>
</reference>
<feature type="chain" id="PRO_5032431934" evidence="1">
    <location>
        <begin position="27"/>
        <end position="347"/>
    </location>
</feature>
<dbReference type="AlphaFoldDB" id="A0A812SJ30"/>
<proteinExistence type="predicted"/>
<evidence type="ECO:0000313" key="3">
    <source>
        <dbReference type="Proteomes" id="UP000601435"/>
    </source>
</evidence>
<gene>
    <name evidence="2" type="ORF">SNEC2469_LOCUS13487</name>
</gene>
<accession>A0A812SJ30</accession>
<name>A0A812SJ30_9DINO</name>
<dbReference type="Proteomes" id="UP000601435">
    <property type="component" value="Unassembled WGS sequence"/>
</dbReference>
<feature type="signal peptide" evidence="1">
    <location>
        <begin position="1"/>
        <end position="26"/>
    </location>
</feature>
<evidence type="ECO:0000313" key="2">
    <source>
        <dbReference type="EMBL" id="CAE7477238.1"/>
    </source>
</evidence>
<evidence type="ECO:0000256" key="1">
    <source>
        <dbReference type="SAM" id="SignalP"/>
    </source>
</evidence>
<dbReference type="EMBL" id="CAJNJA010021519">
    <property type="protein sequence ID" value="CAE7477238.1"/>
    <property type="molecule type" value="Genomic_DNA"/>
</dbReference>
<comment type="caution">
    <text evidence="2">The sequence shown here is derived from an EMBL/GenBank/DDBJ whole genome shotgun (WGS) entry which is preliminary data.</text>
</comment>
<organism evidence="2 3">
    <name type="scientific">Symbiodinium necroappetens</name>
    <dbReference type="NCBI Taxonomy" id="1628268"/>
    <lineage>
        <taxon>Eukaryota</taxon>
        <taxon>Sar</taxon>
        <taxon>Alveolata</taxon>
        <taxon>Dinophyceae</taxon>
        <taxon>Suessiales</taxon>
        <taxon>Symbiodiniaceae</taxon>
        <taxon>Symbiodinium</taxon>
    </lineage>
</organism>